<dbReference type="InterPro" id="IPR002110">
    <property type="entry name" value="Ankyrin_rpt"/>
</dbReference>
<dbReference type="FunFam" id="1.25.40.20:FF:000391">
    <property type="entry name" value="L-asparaginase 1"/>
    <property type="match status" value="1"/>
</dbReference>
<dbReference type="FunFam" id="3.40.50.40:FF:000001">
    <property type="entry name" value="L-asparaginase 1"/>
    <property type="match status" value="1"/>
</dbReference>
<evidence type="ECO:0000313" key="10">
    <source>
        <dbReference type="EMBL" id="KAI8044412.1"/>
    </source>
</evidence>
<name>A0A9P9YWK0_9MUSC</name>
<gene>
    <name evidence="10" type="ORF">M5D96_000570</name>
</gene>
<dbReference type="PRINTS" id="PR00139">
    <property type="entry name" value="ASNGLNASE"/>
</dbReference>
<dbReference type="PROSITE" id="PS50088">
    <property type="entry name" value="ANK_REPEAT"/>
    <property type="match status" value="3"/>
</dbReference>
<comment type="caution">
    <text evidence="10">The sequence shown here is derived from an EMBL/GenBank/DDBJ whole genome shotgun (WGS) entry which is preliminary data.</text>
</comment>
<dbReference type="InterPro" id="IPR037152">
    <property type="entry name" value="L-asparaginase_N_sf"/>
</dbReference>
<evidence type="ECO:0000313" key="11">
    <source>
        <dbReference type="Proteomes" id="UP001059596"/>
    </source>
</evidence>
<dbReference type="SUPFAM" id="SSF48403">
    <property type="entry name" value="Ankyrin repeat"/>
    <property type="match status" value="1"/>
</dbReference>
<dbReference type="SFLD" id="SFLDS00057">
    <property type="entry name" value="Glutaminase/Asparaginase"/>
    <property type="match status" value="1"/>
</dbReference>
<dbReference type="InterPro" id="IPR036770">
    <property type="entry name" value="Ankyrin_rpt-contain_sf"/>
</dbReference>
<keyword evidence="4 6" id="KW-0040">ANK repeat</keyword>
<dbReference type="AlphaFoldDB" id="A0A9P9YWK0"/>
<dbReference type="EMBL" id="JAMKOV010000001">
    <property type="protein sequence ID" value="KAI8044412.1"/>
    <property type="molecule type" value="Genomic_DNA"/>
</dbReference>
<dbReference type="InterPro" id="IPR036152">
    <property type="entry name" value="Asp/glu_Ase-like_sf"/>
</dbReference>
<dbReference type="Pfam" id="PF17763">
    <property type="entry name" value="Asparaginase_C"/>
    <property type="match status" value="1"/>
</dbReference>
<dbReference type="SUPFAM" id="SSF53774">
    <property type="entry name" value="Glutaminase/Asparaginase"/>
    <property type="match status" value="1"/>
</dbReference>
<evidence type="ECO:0000256" key="1">
    <source>
        <dbReference type="ARBA" id="ARBA00012920"/>
    </source>
</evidence>
<dbReference type="GO" id="GO:0004067">
    <property type="term" value="F:asparaginase activity"/>
    <property type="evidence" value="ECO:0007669"/>
    <property type="project" value="UniProtKB-UniRule"/>
</dbReference>
<dbReference type="PANTHER" id="PTHR11707">
    <property type="entry name" value="L-ASPARAGINASE"/>
    <property type="match status" value="1"/>
</dbReference>
<evidence type="ECO:0000256" key="7">
    <source>
        <dbReference type="PROSITE-ProRule" id="PRU10100"/>
    </source>
</evidence>
<dbReference type="InterPro" id="IPR006034">
    <property type="entry name" value="Asparaginase/glutaminase-like"/>
</dbReference>
<dbReference type="Pfam" id="PF12796">
    <property type="entry name" value="Ank_2"/>
    <property type="match status" value="2"/>
</dbReference>
<dbReference type="PIRSF" id="PIRSF500176">
    <property type="entry name" value="L_ASNase"/>
    <property type="match status" value="1"/>
</dbReference>
<dbReference type="PROSITE" id="PS00917">
    <property type="entry name" value="ASN_GLN_ASE_2"/>
    <property type="match status" value="1"/>
</dbReference>
<dbReference type="OrthoDB" id="542841at2759"/>
<evidence type="ECO:0000256" key="2">
    <source>
        <dbReference type="ARBA" id="ARBA00022737"/>
    </source>
</evidence>
<dbReference type="SMART" id="SM00870">
    <property type="entry name" value="Asparaginase"/>
    <property type="match status" value="1"/>
</dbReference>
<keyword evidence="3" id="KW-0378">Hydrolase</keyword>
<dbReference type="InterPro" id="IPR041725">
    <property type="entry name" value="L-asparaginase_I"/>
</dbReference>
<evidence type="ECO:0000256" key="6">
    <source>
        <dbReference type="PROSITE-ProRule" id="PRU00023"/>
    </source>
</evidence>
<dbReference type="InterPro" id="IPR040919">
    <property type="entry name" value="Asparaginase_C"/>
</dbReference>
<organism evidence="10 11">
    <name type="scientific">Drosophila gunungcola</name>
    <name type="common">fruit fly</name>
    <dbReference type="NCBI Taxonomy" id="103775"/>
    <lineage>
        <taxon>Eukaryota</taxon>
        <taxon>Metazoa</taxon>
        <taxon>Ecdysozoa</taxon>
        <taxon>Arthropoda</taxon>
        <taxon>Hexapoda</taxon>
        <taxon>Insecta</taxon>
        <taxon>Pterygota</taxon>
        <taxon>Neoptera</taxon>
        <taxon>Endopterygota</taxon>
        <taxon>Diptera</taxon>
        <taxon>Brachycera</taxon>
        <taxon>Muscomorpha</taxon>
        <taxon>Ephydroidea</taxon>
        <taxon>Drosophilidae</taxon>
        <taxon>Drosophila</taxon>
        <taxon>Sophophora</taxon>
    </lineage>
</organism>
<keyword evidence="2" id="KW-0677">Repeat</keyword>
<dbReference type="InterPro" id="IPR027475">
    <property type="entry name" value="Asparaginase/glutaminase_AS2"/>
</dbReference>
<dbReference type="EC" id="3.5.1.1" evidence="1"/>
<dbReference type="Proteomes" id="UP001059596">
    <property type="component" value="Chromosome 3R"/>
</dbReference>
<evidence type="ECO:0000259" key="8">
    <source>
        <dbReference type="Pfam" id="PF00710"/>
    </source>
</evidence>
<feature type="active site" evidence="7">
    <location>
        <position position="122"/>
    </location>
</feature>
<proteinExistence type="inferred from homology"/>
<protein>
    <recommendedName>
        <fullName evidence="1">asparaginase</fullName>
        <ecNumber evidence="1">3.5.1.1</ecNumber>
    </recommendedName>
</protein>
<reference evidence="10" key="1">
    <citation type="journal article" date="2023" name="Genome Biol. Evol.">
        <title>Long-read-based Genome Assembly of Drosophila gunungcola Reveals Fewer Chemosensory Genes in Flower-breeding Species.</title>
        <authorList>
            <person name="Negi A."/>
            <person name="Liao B.Y."/>
            <person name="Yeh S.D."/>
        </authorList>
    </citation>
    <scope>NUCLEOTIDE SEQUENCE</scope>
    <source>
        <strain evidence="10">Sukarami</strain>
    </source>
</reference>
<feature type="repeat" description="ANK" evidence="6">
    <location>
        <begin position="469"/>
        <end position="501"/>
    </location>
</feature>
<evidence type="ECO:0000256" key="3">
    <source>
        <dbReference type="ARBA" id="ARBA00022801"/>
    </source>
</evidence>
<keyword evidence="11" id="KW-1185">Reference proteome</keyword>
<dbReference type="Gene3D" id="3.40.50.1170">
    <property type="entry name" value="L-asparaginase, N-terminal domain"/>
    <property type="match status" value="1"/>
</dbReference>
<dbReference type="Gene3D" id="3.40.50.40">
    <property type="match status" value="1"/>
</dbReference>
<dbReference type="FunFam" id="3.40.50.1170:FF:000003">
    <property type="entry name" value="60 kDa lysophospholipase"/>
    <property type="match status" value="1"/>
</dbReference>
<evidence type="ECO:0000259" key="9">
    <source>
        <dbReference type="Pfam" id="PF17763"/>
    </source>
</evidence>
<evidence type="ECO:0000256" key="5">
    <source>
        <dbReference type="ARBA" id="ARBA00061199"/>
    </source>
</evidence>
<dbReference type="InterPro" id="IPR027473">
    <property type="entry name" value="L-asparaginase_C"/>
</dbReference>
<feature type="repeat" description="ANK" evidence="6">
    <location>
        <begin position="436"/>
        <end position="468"/>
    </location>
</feature>
<dbReference type="SMART" id="SM00248">
    <property type="entry name" value="ANK"/>
    <property type="match status" value="4"/>
</dbReference>
<comment type="similarity">
    <text evidence="5">In the N-terminal section; belongs to the asparaginase 1 family.</text>
</comment>
<feature type="repeat" description="ANK" evidence="6">
    <location>
        <begin position="535"/>
        <end position="567"/>
    </location>
</feature>
<dbReference type="PROSITE" id="PS51732">
    <property type="entry name" value="ASN_GLN_ASE_3"/>
    <property type="match status" value="1"/>
</dbReference>
<dbReference type="PROSITE" id="PS50297">
    <property type="entry name" value="ANK_REP_REGION"/>
    <property type="match status" value="3"/>
</dbReference>
<accession>A0A9P9YWK0</accession>
<dbReference type="Gene3D" id="1.25.40.20">
    <property type="entry name" value="Ankyrin repeat-containing domain"/>
    <property type="match status" value="2"/>
</dbReference>
<feature type="domain" description="L-asparaginase N-terminal" evidence="8">
    <location>
        <begin position="14"/>
        <end position="224"/>
    </location>
</feature>
<feature type="domain" description="Asparaginase/glutaminase C-terminal" evidence="9">
    <location>
        <begin position="243"/>
        <end position="359"/>
    </location>
</feature>
<sequence length="605" mass="66590">MPTSKCGCTKKEARVHVIYVGGTIGMMRNDSGVLHTVPGMLAERLHEIPSCHDLKYTSKVFDEGYMALPAVSGAPYRVLYDLVEFCPLLDSSCMGICDWKRMANEVGANYQSYDGFVILHGTDTLAYSASALAFMLENLNKPVVVTGAQMPIFEARSDGRDNFLGALLIAGNYNIPEVLVFFGNKILRGCRSTKLNSDSFHALDSPNFAPLGRAGVNIEINSRQIFRPCNVKPFSLHCELEKNVALLRIYPGISVSVVQAFLRDPIKGVILQTFGAGNFPVNREELLDELREAVHRGVIVVNITQCSAGMVTNTYETGHALLEVGVIPGYDMTQEAAFAKLAYVLSKPEWDVANKKKVMLLSLRGELTTNKVAKINDIDLIEGVARTLHMSTGLERQQMCSTFYPALVAAAVTEGDVHKLGDLKQYGANLCDTNCDGRSALHLACFLGKLNCVCFLISSGCPVNVHDRFSRTPLHEAIDTDNHEVIKALLKHGAKLNDQPLVQAELLRALTERGKIQRLESFRVAGANLTLADRTGRTALHYACQLGNHEVVEYLLPHYKNPYVKDELGMSPIDYAKAANHAHILTLLRFRESELAKEDPCSCSN</sequence>
<dbReference type="CDD" id="cd08963">
    <property type="entry name" value="L-asparaginase_I"/>
    <property type="match status" value="1"/>
</dbReference>
<evidence type="ECO:0000256" key="4">
    <source>
        <dbReference type="ARBA" id="ARBA00023043"/>
    </source>
</evidence>
<dbReference type="InterPro" id="IPR027474">
    <property type="entry name" value="L-asparaginase_N"/>
</dbReference>
<dbReference type="GO" id="GO:0009066">
    <property type="term" value="P:aspartate family amino acid metabolic process"/>
    <property type="evidence" value="ECO:0007669"/>
    <property type="project" value="UniProtKB-ARBA"/>
</dbReference>
<dbReference type="PIRSF" id="PIRSF001220">
    <property type="entry name" value="L-ASNase_gatD"/>
    <property type="match status" value="1"/>
</dbReference>
<dbReference type="Pfam" id="PF00710">
    <property type="entry name" value="Asparaginase"/>
    <property type="match status" value="1"/>
</dbReference>
<dbReference type="PANTHER" id="PTHR11707:SF28">
    <property type="entry name" value="60 KDA LYSOPHOSPHOLIPASE"/>
    <property type="match status" value="1"/>
</dbReference>